<dbReference type="EMBL" id="CAMXCT010006626">
    <property type="protein sequence ID" value="CAI4017265.1"/>
    <property type="molecule type" value="Genomic_DNA"/>
</dbReference>
<dbReference type="EMBL" id="CAMXCT020006626">
    <property type="protein sequence ID" value="CAL1170640.1"/>
    <property type="molecule type" value="Genomic_DNA"/>
</dbReference>
<name>A0A9P1DX59_9DINO</name>
<evidence type="ECO:0000313" key="3">
    <source>
        <dbReference type="Proteomes" id="UP001152797"/>
    </source>
</evidence>
<evidence type="ECO:0000313" key="2">
    <source>
        <dbReference type="EMBL" id="CAL4804577.1"/>
    </source>
</evidence>
<dbReference type="Proteomes" id="UP001152797">
    <property type="component" value="Unassembled WGS sequence"/>
</dbReference>
<evidence type="ECO:0000313" key="1">
    <source>
        <dbReference type="EMBL" id="CAI4017265.1"/>
    </source>
</evidence>
<reference evidence="2 3" key="2">
    <citation type="submission" date="2024-05" db="EMBL/GenBank/DDBJ databases">
        <authorList>
            <person name="Chen Y."/>
            <person name="Shah S."/>
            <person name="Dougan E. K."/>
            <person name="Thang M."/>
            <person name="Chan C."/>
        </authorList>
    </citation>
    <scope>NUCLEOTIDE SEQUENCE [LARGE SCALE GENOMIC DNA]</scope>
</reference>
<proteinExistence type="predicted"/>
<accession>A0A9P1DX59</accession>
<gene>
    <name evidence="1" type="ORF">C1SCF055_LOCUS41923</name>
</gene>
<comment type="caution">
    <text evidence="1">The sequence shown here is derived from an EMBL/GenBank/DDBJ whole genome shotgun (WGS) entry which is preliminary data.</text>
</comment>
<sequence length="74" mass="8674">MAWLWCLDQIRLDQLRSDAHGELDAGMHSLKMGSWRFVENVRSRPVLVLTKRGANWNSNIYKRRELQSNCRAST</sequence>
<reference evidence="1" key="1">
    <citation type="submission" date="2022-10" db="EMBL/GenBank/DDBJ databases">
        <authorList>
            <person name="Chen Y."/>
            <person name="Dougan E. K."/>
            <person name="Chan C."/>
            <person name="Rhodes N."/>
            <person name="Thang M."/>
        </authorList>
    </citation>
    <scope>NUCLEOTIDE SEQUENCE</scope>
</reference>
<dbReference type="AlphaFoldDB" id="A0A9P1DX59"/>
<protein>
    <submittedName>
        <fullName evidence="1">Uncharacterized protein</fullName>
    </submittedName>
</protein>
<keyword evidence="3" id="KW-1185">Reference proteome</keyword>
<dbReference type="EMBL" id="CAMXCT030006626">
    <property type="protein sequence ID" value="CAL4804577.1"/>
    <property type="molecule type" value="Genomic_DNA"/>
</dbReference>
<organism evidence="1">
    <name type="scientific">Cladocopium goreaui</name>
    <dbReference type="NCBI Taxonomy" id="2562237"/>
    <lineage>
        <taxon>Eukaryota</taxon>
        <taxon>Sar</taxon>
        <taxon>Alveolata</taxon>
        <taxon>Dinophyceae</taxon>
        <taxon>Suessiales</taxon>
        <taxon>Symbiodiniaceae</taxon>
        <taxon>Cladocopium</taxon>
    </lineage>
</organism>